<feature type="binding site" evidence="9">
    <location>
        <position position="195"/>
    </location>
    <ligand>
        <name>Mn(2+)</name>
        <dbReference type="ChEBI" id="CHEBI:29035"/>
    </ligand>
</feature>
<dbReference type="Gene3D" id="3.40.50.720">
    <property type="entry name" value="NAD(P)-binding Rossmann-like Domain"/>
    <property type="match status" value="2"/>
</dbReference>
<evidence type="ECO:0000259" key="11">
    <source>
        <dbReference type="Pfam" id="PF08436"/>
    </source>
</evidence>
<keyword evidence="13" id="KW-0413">Isomerase</keyword>
<dbReference type="GO" id="GO:0030145">
    <property type="term" value="F:manganese ion binding"/>
    <property type="evidence" value="ECO:0007669"/>
    <property type="project" value="TreeGrafter"/>
</dbReference>
<feature type="binding site" evidence="9">
    <location>
        <position position="102"/>
    </location>
    <ligand>
        <name>NADPH</name>
        <dbReference type="ChEBI" id="CHEBI:57783"/>
    </ligand>
</feature>
<feature type="binding site" evidence="9">
    <location>
        <position position="11"/>
    </location>
    <ligand>
        <name>NADPH</name>
        <dbReference type="ChEBI" id="CHEBI:57783"/>
    </ligand>
</feature>
<feature type="binding site" evidence="9">
    <location>
        <position position="36"/>
    </location>
    <ligand>
        <name>NADPH</name>
        <dbReference type="ChEBI" id="CHEBI:57783"/>
    </ligand>
</feature>
<proteinExistence type="inferred from homology"/>
<feature type="binding site" evidence="9">
    <location>
        <position position="179"/>
    </location>
    <ligand>
        <name>NADPH</name>
        <dbReference type="ChEBI" id="CHEBI:57783"/>
    </ligand>
</feature>
<protein>
    <recommendedName>
        <fullName evidence="9">1-deoxy-D-xylulose 5-phosphate reductoisomerase</fullName>
        <shortName evidence="9">DXP reductoisomerase</shortName>
        <ecNumber evidence="9">1.1.1.267</ecNumber>
    </recommendedName>
    <alternativeName>
        <fullName evidence="9">1-deoxyxylulose-5-phosphate reductoisomerase</fullName>
    </alternativeName>
    <alternativeName>
        <fullName evidence="9">2-C-methyl-D-erythritol 4-phosphate synthase</fullName>
    </alternativeName>
</protein>
<reference evidence="13 14" key="1">
    <citation type="journal article" date="2016" name="Int. J. Syst. Evol. Microbiol.">
        <title>Agromyces aureus sp. nov., isolated from the rhizosphere of Salix caprea L. grown in a heavy-metal-contaminated soil.</title>
        <authorList>
            <person name="Corretto E."/>
            <person name="Antonielli L."/>
            <person name="Sessitsch A."/>
            <person name="Compant S."/>
            <person name="Gorfer M."/>
            <person name="Kuffner M."/>
            <person name="Brader G."/>
        </authorList>
    </citation>
    <scope>NUCLEOTIDE SEQUENCE [LARGE SCALE GENOMIC DNA]</scope>
    <source>
        <strain evidence="13 14">AR33</strain>
    </source>
</reference>
<feature type="binding site" evidence="9">
    <location>
        <position position="124"/>
    </location>
    <ligand>
        <name>Mn(2+)</name>
        <dbReference type="ChEBI" id="CHEBI:29035"/>
    </ligand>
</feature>
<reference evidence="14" key="2">
    <citation type="submission" date="2016-01" db="EMBL/GenBank/DDBJ databases">
        <title>Complete genome sequence of Agromyces aureus AR33T and comparison with related organisms.</title>
        <authorList>
            <person name="Corretto E."/>
            <person name="Antonielli L."/>
            <person name="Sessitsch A."/>
            <person name="Brader G."/>
        </authorList>
    </citation>
    <scope>NUCLEOTIDE SEQUENCE [LARGE SCALE GENOMIC DNA]</scope>
    <source>
        <strain evidence="14">AR33</strain>
    </source>
</reference>
<feature type="binding site" evidence="9">
    <location>
        <position position="13"/>
    </location>
    <ligand>
        <name>NADPH</name>
        <dbReference type="ChEBI" id="CHEBI:57783"/>
    </ligand>
</feature>
<dbReference type="KEGG" id="agy:ATC03_13370"/>
<dbReference type="GO" id="GO:0051484">
    <property type="term" value="P:isopentenyl diphosphate biosynthetic process, methylerythritol 4-phosphate pathway involved in terpenoid biosynthetic process"/>
    <property type="evidence" value="ECO:0007669"/>
    <property type="project" value="TreeGrafter"/>
</dbReference>
<evidence type="ECO:0000259" key="12">
    <source>
        <dbReference type="Pfam" id="PF13288"/>
    </source>
</evidence>
<keyword evidence="3 9" id="KW-0479">Metal-binding</keyword>
<sequence length="361" mass="38028">MRSVIILGSTGSIGTQALDVIRANPRRFEVVGLAVGSNRAALEAQAAEFGVEHTAVGIDEAVQLVRDVDADVVLNGITGSVGLGPTIATLERGTTLALANKESLIVGGDLVTRIAKPGQIVPVDSEHSAIAQALRSGTEDEVRRLVLTASGGPFRGRKREELVDVTPAQALAHPTWDMGLVVTTNSATLVNKGLEVIEAHLLFDVPYDRIDVTVHPQSIVHSMVEFVDGSTIAQASPPDMRLPISLGLDWPNRVAAVGRPLDWTVASSWTFEPLDHAAFPAIALAKQVGRAGGDYPAVFNAANEEAVAAFHAGRIGFLDIVDTVQAVVEAHEPPERELTLASLAESERAARAAANARIAKA</sequence>
<comment type="function">
    <text evidence="9">Catalyzes the NADPH-dependent rearrangement and reduction of 1-deoxy-D-xylulose-5-phosphate (DXP) to 2-C-methyl-D-erythritol 4-phosphate (MEP).</text>
</comment>
<dbReference type="Pfam" id="PF08436">
    <property type="entry name" value="DXP_redisom_C"/>
    <property type="match status" value="1"/>
</dbReference>
<feature type="binding site" evidence="9">
    <location>
        <position position="100"/>
    </location>
    <ligand>
        <name>NADPH</name>
        <dbReference type="ChEBI" id="CHEBI:57783"/>
    </ligand>
</feature>
<feature type="domain" description="1-deoxy-D-xylulose 5-phosphate reductoisomerase N-terminal" evidence="10">
    <location>
        <begin position="4"/>
        <end position="58"/>
    </location>
</feature>
<organism evidence="13 14">
    <name type="scientific">Agromyces aureus</name>
    <dbReference type="NCBI Taxonomy" id="453304"/>
    <lineage>
        <taxon>Bacteria</taxon>
        <taxon>Bacillati</taxon>
        <taxon>Actinomycetota</taxon>
        <taxon>Actinomycetes</taxon>
        <taxon>Micrococcales</taxon>
        <taxon>Microbacteriaceae</taxon>
        <taxon>Agromyces</taxon>
    </lineage>
</organism>
<dbReference type="PIRSF" id="PIRSF006205">
    <property type="entry name" value="Dxp_reductismrs"/>
    <property type="match status" value="1"/>
</dbReference>
<comment type="similarity">
    <text evidence="2 9">Belongs to the DXR family.</text>
</comment>
<feature type="binding site" evidence="9">
    <location>
        <position position="126"/>
    </location>
    <ligand>
        <name>1-deoxy-D-xylulose 5-phosphate</name>
        <dbReference type="ChEBI" id="CHEBI:57792"/>
    </ligand>
</feature>
<evidence type="ECO:0000256" key="4">
    <source>
        <dbReference type="ARBA" id="ARBA00022857"/>
    </source>
</evidence>
<keyword evidence="4 9" id="KW-0521">NADP</keyword>
<keyword evidence="5 9" id="KW-0560">Oxidoreductase</keyword>
<evidence type="ECO:0000256" key="6">
    <source>
        <dbReference type="ARBA" id="ARBA00023211"/>
    </source>
</evidence>
<dbReference type="RefSeq" id="WP_067877991.1">
    <property type="nucleotide sequence ID" value="NZ_CP013979.1"/>
</dbReference>
<evidence type="ECO:0000256" key="1">
    <source>
        <dbReference type="ARBA" id="ARBA00005094"/>
    </source>
</evidence>
<evidence type="ECO:0000256" key="9">
    <source>
        <dbReference type="HAMAP-Rule" id="MF_00183"/>
    </source>
</evidence>
<dbReference type="STRING" id="453304.ATC03_13370"/>
<feature type="binding site" evidence="9">
    <location>
        <position position="101"/>
    </location>
    <ligand>
        <name>1-deoxy-D-xylulose 5-phosphate</name>
        <dbReference type="ChEBI" id="CHEBI:57792"/>
    </ligand>
</feature>
<dbReference type="Gene3D" id="1.10.1740.10">
    <property type="match status" value="1"/>
</dbReference>
<dbReference type="SUPFAM" id="SSF55347">
    <property type="entry name" value="Glyceraldehyde-3-phosphate dehydrogenase-like, C-terminal domain"/>
    <property type="match status" value="1"/>
</dbReference>
<dbReference type="NCBIfam" id="TIGR00243">
    <property type="entry name" value="Dxr"/>
    <property type="match status" value="1"/>
</dbReference>
<name>A0A191WHA3_9MICO</name>
<feature type="binding site" evidence="9">
    <location>
        <position position="150"/>
    </location>
    <ligand>
        <name>1-deoxy-D-xylulose 5-phosphate</name>
        <dbReference type="ChEBI" id="CHEBI:57792"/>
    </ligand>
</feature>
<feature type="binding site" evidence="9">
    <location>
        <position position="125"/>
    </location>
    <ligand>
        <name>1-deoxy-D-xylulose 5-phosphate</name>
        <dbReference type="ChEBI" id="CHEBI:57792"/>
    </ligand>
</feature>
<feature type="binding site" evidence="9">
    <location>
        <position position="38"/>
    </location>
    <ligand>
        <name>NADPH</name>
        <dbReference type="ChEBI" id="CHEBI:57783"/>
    </ligand>
</feature>
<dbReference type="InterPro" id="IPR026877">
    <property type="entry name" value="DXPR_C"/>
</dbReference>
<comment type="caution">
    <text evidence="9">Lacks conserved residue(s) required for the propagation of feature annotation.</text>
</comment>
<evidence type="ECO:0000256" key="2">
    <source>
        <dbReference type="ARBA" id="ARBA00006825"/>
    </source>
</evidence>
<comment type="catalytic activity">
    <reaction evidence="8">
        <text>2-C-methyl-D-erythritol 4-phosphate + NADP(+) = 1-deoxy-D-xylulose 5-phosphate + NADPH + H(+)</text>
        <dbReference type="Rhea" id="RHEA:13717"/>
        <dbReference type="ChEBI" id="CHEBI:15378"/>
        <dbReference type="ChEBI" id="CHEBI:57783"/>
        <dbReference type="ChEBI" id="CHEBI:57792"/>
        <dbReference type="ChEBI" id="CHEBI:58262"/>
        <dbReference type="ChEBI" id="CHEBI:58349"/>
        <dbReference type="EC" id="1.1.1.267"/>
    </reaction>
    <physiologicalReaction direction="right-to-left" evidence="8">
        <dbReference type="Rhea" id="RHEA:13719"/>
    </physiologicalReaction>
</comment>
<feature type="binding site" evidence="9">
    <location>
        <position position="186"/>
    </location>
    <ligand>
        <name>1-deoxy-D-xylulose 5-phosphate</name>
        <dbReference type="ChEBI" id="CHEBI:57792"/>
    </ligand>
</feature>
<dbReference type="EC" id="1.1.1.267" evidence="9"/>
<keyword evidence="14" id="KW-1185">Reference proteome</keyword>
<evidence type="ECO:0000256" key="8">
    <source>
        <dbReference type="ARBA" id="ARBA00048543"/>
    </source>
</evidence>
<evidence type="ECO:0000313" key="14">
    <source>
        <dbReference type="Proteomes" id="UP000078437"/>
    </source>
</evidence>
<dbReference type="InterPro" id="IPR003821">
    <property type="entry name" value="DXP_reductoisomerase"/>
</dbReference>
<dbReference type="SUPFAM" id="SSF69055">
    <property type="entry name" value="1-deoxy-D-xylulose-5-phosphate reductoisomerase, C-terminal domain"/>
    <property type="match status" value="1"/>
</dbReference>
<keyword evidence="7 9" id="KW-0414">Isoprene biosynthesis</keyword>
<dbReference type="SUPFAM" id="SSF51735">
    <property type="entry name" value="NAD(P)-binding Rossmann-fold domains"/>
    <property type="match status" value="1"/>
</dbReference>
<gene>
    <name evidence="9" type="primary">dxr</name>
    <name evidence="13" type="ORF">ATC03_13370</name>
</gene>
<dbReference type="InterPro" id="IPR013512">
    <property type="entry name" value="DXP_reductoisomerase_N"/>
</dbReference>
<dbReference type="UniPathway" id="UPA00056">
    <property type="reaction ID" value="UER00092"/>
</dbReference>
<evidence type="ECO:0000256" key="3">
    <source>
        <dbReference type="ARBA" id="ARBA00022723"/>
    </source>
</evidence>
<accession>A0A191WHA3</accession>
<feature type="binding site" evidence="9">
    <location>
        <position position="195"/>
    </location>
    <ligand>
        <name>1-deoxy-D-xylulose 5-phosphate</name>
        <dbReference type="ChEBI" id="CHEBI:57792"/>
    </ligand>
</feature>
<dbReference type="Pfam" id="PF13288">
    <property type="entry name" value="DXPR_C"/>
    <property type="match status" value="1"/>
</dbReference>
<feature type="binding site" evidence="9">
    <location>
        <position position="173"/>
    </location>
    <ligand>
        <name>1-deoxy-D-xylulose 5-phosphate</name>
        <dbReference type="ChEBI" id="CHEBI:57792"/>
    </ligand>
</feature>
<feature type="binding site" evidence="9">
    <location>
        <position position="192"/>
    </location>
    <ligand>
        <name>1-deoxy-D-xylulose 5-phosphate</name>
        <dbReference type="ChEBI" id="CHEBI:57792"/>
    </ligand>
</feature>
<feature type="binding site" evidence="9">
    <location>
        <position position="126"/>
    </location>
    <ligand>
        <name>Mn(2+)</name>
        <dbReference type="ChEBI" id="CHEBI:29035"/>
    </ligand>
</feature>
<evidence type="ECO:0000256" key="5">
    <source>
        <dbReference type="ARBA" id="ARBA00023002"/>
    </source>
</evidence>
<feature type="binding site" evidence="9">
    <location>
        <position position="12"/>
    </location>
    <ligand>
        <name>NADPH</name>
        <dbReference type="ChEBI" id="CHEBI:57783"/>
    </ligand>
</feature>
<feature type="binding site" evidence="9">
    <location>
        <position position="191"/>
    </location>
    <ligand>
        <name>1-deoxy-D-xylulose 5-phosphate</name>
        <dbReference type="ChEBI" id="CHEBI:57792"/>
    </ligand>
</feature>
<evidence type="ECO:0000313" key="13">
    <source>
        <dbReference type="EMBL" id="ANJ27553.1"/>
    </source>
</evidence>
<feature type="domain" description="1-deoxy-D-xylulose 5-phosphate reductoisomerase C-terminal" evidence="11">
    <location>
        <begin position="120"/>
        <end position="203"/>
    </location>
</feature>
<dbReference type="Proteomes" id="UP000078437">
    <property type="component" value="Chromosome"/>
</dbReference>
<comment type="pathway">
    <text evidence="1 9">Isoprenoid biosynthesis; isopentenyl diphosphate biosynthesis via DXP pathway; isopentenyl diphosphate from 1-deoxy-D-xylulose 5-phosphate: step 1/6.</text>
</comment>
<dbReference type="OrthoDB" id="9806546at2"/>
<feature type="domain" description="DXP reductoisomerase C-terminal" evidence="12">
    <location>
        <begin position="236"/>
        <end position="352"/>
    </location>
</feature>
<dbReference type="AlphaFoldDB" id="A0A191WHA3"/>
<feature type="binding site" evidence="9">
    <location>
        <position position="10"/>
    </location>
    <ligand>
        <name>NADPH</name>
        <dbReference type="ChEBI" id="CHEBI:57783"/>
    </ligand>
</feature>
<dbReference type="InterPro" id="IPR036169">
    <property type="entry name" value="DXPR_C_sf"/>
</dbReference>
<dbReference type="GO" id="GO:0030604">
    <property type="term" value="F:1-deoxy-D-xylulose-5-phosphate reductoisomerase activity"/>
    <property type="evidence" value="ECO:0007669"/>
    <property type="project" value="UniProtKB-UniRule"/>
</dbReference>
<dbReference type="PANTHER" id="PTHR30525:SF0">
    <property type="entry name" value="1-DEOXY-D-XYLULOSE 5-PHOSPHATE REDUCTOISOMERASE, CHLOROPLASTIC"/>
    <property type="match status" value="1"/>
</dbReference>
<dbReference type="GO" id="GO:0016853">
    <property type="term" value="F:isomerase activity"/>
    <property type="evidence" value="ECO:0007669"/>
    <property type="project" value="UniProtKB-KW"/>
</dbReference>
<keyword evidence="9" id="KW-0460">Magnesium</keyword>
<evidence type="ECO:0000259" key="10">
    <source>
        <dbReference type="Pfam" id="PF02670"/>
    </source>
</evidence>
<dbReference type="HAMAP" id="MF_00183">
    <property type="entry name" value="DXP_reductoisom"/>
    <property type="match status" value="1"/>
</dbReference>
<dbReference type="InterPro" id="IPR013644">
    <property type="entry name" value="DXP_reductoisomerase_C"/>
</dbReference>
<dbReference type="InterPro" id="IPR036291">
    <property type="entry name" value="NAD(P)-bd_dom_sf"/>
</dbReference>
<evidence type="ECO:0000256" key="7">
    <source>
        <dbReference type="ARBA" id="ARBA00023229"/>
    </source>
</evidence>
<keyword evidence="6 9" id="KW-0464">Manganese</keyword>
<dbReference type="Pfam" id="PF02670">
    <property type="entry name" value="DXP_reductoisom"/>
    <property type="match status" value="1"/>
</dbReference>
<dbReference type="PANTHER" id="PTHR30525">
    <property type="entry name" value="1-DEOXY-D-XYLULOSE 5-PHOSPHATE REDUCTOISOMERASE"/>
    <property type="match status" value="1"/>
</dbReference>
<dbReference type="GO" id="GO:0070402">
    <property type="term" value="F:NADPH binding"/>
    <property type="evidence" value="ECO:0007669"/>
    <property type="project" value="InterPro"/>
</dbReference>
<comment type="cofactor">
    <cofactor evidence="9">
        <name>Mg(2+)</name>
        <dbReference type="ChEBI" id="CHEBI:18420"/>
    </cofactor>
    <cofactor evidence="9">
        <name>Mn(2+)</name>
        <dbReference type="ChEBI" id="CHEBI:29035"/>
    </cofactor>
</comment>
<dbReference type="EMBL" id="CP013979">
    <property type="protein sequence ID" value="ANJ27553.1"/>
    <property type="molecule type" value="Genomic_DNA"/>
</dbReference>